<evidence type="ECO:0000256" key="7">
    <source>
        <dbReference type="ARBA" id="ARBA00023040"/>
    </source>
</evidence>
<dbReference type="InterPro" id="IPR051384">
    <property type="entry name" value="Mth_GPCR"/>
</dbReference>
<evidence type="ECO:0000256" key="11">
    <source>
        <dbReference type="ARBA" id="ARBA00023180"/>
    </source>
</evidence>
<feature type="signal peptide" evidence="14">
    <location>
        <begin position="1"/>
        <end position="22"/>
    </location>
</feature>
<dbReference type="InterPro" id="IPR036272">
    <property type="entry name" value="Methuselah_N_sf"/>
</dbReference>
<evidence type="ECO:0000256" key="9">
    <source>
        <dbReference type="ARBA" id="ARBA00023157"/>
    </source>
</evidence>
<dbReference type="CDD" id="cd15039">
    <property type="entry name" value="7tmB3_Methuselah-like"/>
    <property type="match status" value="1"/>
</dbReference>
<feature type="transmembrane region" description="Helical" evidence="13">
    <location>
        <begin position="369"/>
        <end position="394"/>
    </location>
</feature>
<proteinExistence type="inferred from homology"/>
<feature type="transmembrane region" description="Helical" evidence="13">
    <location>
        <begin position="443"/>
        <end position="473"/>
    </location>
</feature>
<dbReference type="PANTHER" id="PTHR47154:SF2">
    <property type="entry name" value="G-PROTEIN COUPLED RECEPTOR MTH-RELATED"/>
    <property type="match status" value="1"/>
</dbReference>
<dbReference type="InterPro" id="IPR044860">
    <property type="entry name" value="Methusela_ecto_dom_1"/>
</dbReference>
<name>A0AB40A9U1_DROSZ</name>
<evidence type="ECO:0000256" key="8">
    <source>
        <dbReference type="ARBA" id="ARBA00023136"/>
    </source>
</evidence>
<evidence type="ECO:0000256" key="14">
    <source>
        <dbReference type="SAM" id="SignalP"/>
    </source>
</evidence>
<dbReference type="PROSITE" id="PS50261">
    <property type="entry name" value="G_PROTEIN_RECEP_F2_4"/>
    <property type="match status" value="1"/>
</dbReference>
<sequence>MSPVLKLFGIFLISYIAKRSSAEIPECKYKETIDISRYKKLNDTYVYEGLEIPANLTGEYSFREFSDGSKESVNKHLRACICKDTPCIRICCAYKNILANGECSDDLKKEISLRMLNLTFDDIITKDLNITELRKMPQYNSTKIFVLREHFQPCDKVLGLKADQYTMLKDGSILLHPTAVMLSNDQYCLFPQTYSDFPEILWFVNRMCLTRRVPATFEITIISLICFILTMAVYLYIKKLRNLLGKCLISCVFGLFLKYLFWTLNKLNFLYNICTLVAYSDYLFSMATYLWFAVISYHLRKLFTSLSRLEPRNAFLKYSAFVWVSAAIPTGVIYIMNQIWGEDPQKRYLTPFVGFVGCYMQDWGFSYWIFFHGPVLILTTFSSSMFILTAIHIWKVKREVKRFAQPNMRKRPCLDIDVQTYLQFLRLFVIMGVSWLLDRITSLFRYLLGTIILDISVYLNTGFGIIIFVLLILKASTLQLLINR</sequence>
<comment type="subcellular location">
    <subcellularLocation>
        <location evidence="1">Cell membrane</location>
        <topology evidence="1">Multi-pass membrane protein</topology>
    </subcellularLocation>
</comment>
<keyword evidence="3" id="KW-1003">Cell membrane</keyword>
<evidence type="ECO:0000259" key="15">
    <source>
        <dbReference type="PROSITE" id="PS50261"/>
    </source>
</evidence>
<dbReference type="Gene3D" id="2.30.160.11">
    <property type="match status" value="1"/>
</dbReference>
<reference evidence="17" key="1">
    <citation type="submission" date="2025-08" db="UniProtKB">
        <authorList>
            <consortium name="RefSeq"/>
        </authorList>
    </citation>
    <scope>IDENTIFICATION</scope>
</reference>
<evidence type="ECO:0000256" key="12">
    <source>
        <dbReference type="ARBA" id="ARBA00023224"/>
    </source>
</evidence>
<evidence type="ECO:0000256" key="13">
    <source>
        <dbReference type="SAM" id="Phobius"/>
    </source>
</evidence>
<dbReference type="SUPFAM" id="SSF63877">
    <property type="entry name" value="Methuselah ectodomain"/>
    <property type="match status" value="1"/>
</dbReference>
<accession>A0AB40A9U1</accession>
<dbReference type="GeneID" id="108018283"/>
<keyword evidence="7" id="KW-0297">G-protein coupled receptor</keyword>
<dbReference type="InterPro" id="IPR010596">
    <property type="entry name" value="Methuselah_N_dom"/>
</dbReference>
<dbReference type="Gene3D" id="1.20.1070.10">
    <property type="entry name" value="Rhodopsin 7-helix transmembrane proteins"/>
    <property type="match status" value="1"/>
</dbReference>
<feature type="transmembrane region" description="Helical" evidence="13">
    <location>
        <begin position="215"/>
        <end position="236"/>
    </location>
</feature>
<dbReference type="GO" id="GO:0007166">
    <property type="term" value="P:cell surface receptor signaling pathway"/>
    <property type="evidence" value="ECO:0007669"/>
    <property type="project" value="InterPro"/>
</dbReference>
<feature type="transmembrane region" description="Helical" evidence="13">
    <location>
        <begin position="414"/>
        <end position="437"/>
    </location>
</feature>
<keyword evidence="12" id="KW-0807">Transducer</keyword>
<dbReference type="GO" id="GO:0008528">
    <property type="term" value="F:G protein-coupled peptide receptor activity"/>
    <property type="evidence" value="ECO:0007669"/>
    <property type="project" value="TreeGrafter"/>
</dbReference>
<dbReference type="Pfam" id="PF06652">
    <property type="entry name" value="Methuselah_N"/>
    <property type="match status" value="1"/>
</dbReference>
<evidence type="ECO:0000256" key="3">
    <source>
        <dbReference type="ARBA" id="ARBA00022475"/>
    </source>
</evidence>
<dbReference type="InterPro" id="IPR017981">
    <property type="entry name" value="GPCR_2-like_7TM"/>
</dbReference>
<keyword evidence="6 13" id="KW-1133">Transmembrane helix</keyword>
<dbReference type="Gene3D" id="2.170.180.11">
    <property type="entry name" value="Methuselah ectodomain, domain 2"/>
    <property type="match status" value="1"/>
</dbReference>
<dbReference type="GO" id="GO:0005886">
    <property type="term" value="C:plasma membrane"/>
    <property type="evidence" value="ECO:0007669"/>
    <property type="project" value="UniProtKB-SubCell"/>
</dbReference>
<feature type="transmembrane region" description="Helical" evidence="13">
    <location>
        <begin position="320"/>
        <end position="340"/>
    </location>
</feature>
<dbReference type="Proteomes" id="UP001652628">
    <property type="component" value="Chromosome 3"/>
</dbReference>
<evidence type="ECO:0000256" key="4">
    <source>
        <dbReference type="ARBA" id="ARBA00022692"/>
    </source>
</evidence>
<dbReference type="RefSeq" id="XP_036674352.3">
    <property type="nucleotide sequence ID" value="XM_036818457.3"/>
</dbReference>
<evidence type="ECO:0000256" key="10">
    <source>
        <dbReference type="ARBA" id="ARBA00023170"/>
    </source>
</evidence>
<evidence type="ECO:0000256" key="5">
    <source>
        <dbReference type="ARBA" id="ARBA00022729"/>
    </source>
</evidence>
<evidence type="ECO:0000313" key="16">
    <source>
        <dbReference type="Proteomes" id="UP001652628"/>
    </source>
</evidence>
<dbReference type="InterPro" id="IPR023311">
    <property type="entry name" value="Methusela_ecto_dom_2"/>
</dbReference>
<feature type="chain" id="PRO_5047003112" evidence="14">
    <location>
        <begin position="23"/>
        <end position="484"/>
    </location>
</feature>
<keyword evidence="4 13" id="KW-0812">Transmembrane</keyword>
<evidence type="ECO:0000256" key="1">
    <source>
        <dbReference type="ARBA" id="ARBA00004651"/>
    </source>
</evidence>
<evidence type="ECO:0000256" key="2">
    <source>
        <dbReference type="ARBA" id="ARBA00008979"/>
    </source>
</evidence>
<gene>
    <name evidence="17" type="primary">mthl12</name>
</gene>
<organism evidence="16 17">
    <name type="scientific">Drosophila suzukii</name>
    <name type="common">Spotted-wing drosophila fruit fly</name>
    <dbReference type="NCBI Taxonomy" id="28584"/>
    <lineage>
        <taxon>Eukaryota</taxon>
        <taxon>Metazoa</taxon>
        <taxon>Ecdysozoa</taxon>
        <taxon>Arthropoda</taxon>
        <taxon>Hexapoda</taxon>
        <taxon>Insecta</taxon>
        <taxon>Pterygota</taxon>
        <taxon>Neoptera</taxon>
        <taxon>Endopterygota</taxon>
        <taxon>Diptera</taxon>
        <taxon>Brachycera</taxon>
        <taxon>Muscomorpha</taxon>
        <taxon>Ephydroidea</taxon>
        <taxon>Drosophilidae</taxon>
        <taxon>Drosophila</taxon>
        <taxon>Sophophora</taxon>
    </lineage>
</organism>
<dbReference type="AlphaFoldDB" id="A0AB40A9U1"/>
<keyword evidence="9" id="KW-1015">Disulfide bond</keyword>
<keyword evidence="16" id="KW-1185">Reference proteome</keyword>
<keyword evidence="5 14" id="KW-0732">Signal</keyword>
<protein>
    <submittedName>
        <fullName evidence="17">Probable G-protein coupled receptor Mth-like 12</fullName>
    </submittedName>
</protein>
<keyword evidence="11" id="KW-0325">Glycoprotein</keyword>
<dbReference type="PANTHER" id="PTHR47154">
    <property type="entry name" value="G-PROTEIN COUPLED RECEPTOR MTH-RELATED"/>
    <property type="match status" value="1"/>
</dbReference>
<evidence type="ECO:0000256" key="6">
    <source>
        <dbReference type="ARBA" id="ARBA00022989"/>
    </source>
</evidence>
<keyword evidence="8 13" id="KW-0472">Membrane</keyword>
<keyword evidence="10" id="KW-0675">Receptor</keyword>
<evidence type="ECO:0000313" key="17">
    <source>
        <dbReference type="RefSeq" id="XP_036674352.3"/>
    </source>
</evidence>
<feature type="transmembrane region" description="Helical" evidence="13">
    <location>
        <begin position="282"/>
        <end position="299"/>
    </location>
</feature>
<feature type="domain" description="G-protein coupled receptors family 2 profile 2" evidence="15">
    <location>
        <begin position="212"/>
        <end position="475"/>
    </location>
</feature>
<comment type="similarity">
    <text evidence="2">Belongs to the G-protein coupled receptor 2 family. Mth subfamily.</text>
</comment>
<feature type="transmembrane region" description="Helical" evidence="13">
    <location>
        <begin position="243"/>
        <end position="262"/>
    </location>
</feature>